<proteinExistence type="predicted"/>
<dbReference type="AlphaFoldDB" id="A0A9P9JKY7"/>
<gene>
    <name evidence="2" type="ORF">EDB81DRAFT_752831</name>
</gene>
<evidence type="ECO:0000313" key="2">
    <source>
        <dbReference type="EMBL" id="KAH7170297.1"/>
    </source>
</evidence>
<organism evidence="2 3">
    <name type="scientific">Dactylonectria macrodidyma</name>
    <dbReference type="NCBI Taxonomy" id="307937"/>
    <lineage>
        <taxon>Eukaryota</taxon>
        <taxon>Fungi</taxon>
        <taxon>Dikarya</taxon>
        <taxon>Ascomycota</taxon>
        <taxon>Pezizomycotina</taxon>
        <taxon>Sordariomycetes</taxon>
        <taxon>Hypocreomycetidae</taxon>
        <taxon>Hypocreales</taxon>
        <taxon>Nectriaceae</taxon>
        <taxon>Dactylonectria</taxon>
    </lineage>
</organism>
<feature type="region of interest" description="Disordered" evidence="1">
    <location>
        <begin position="1"/>
        <end position="68"/>
    </location>
</feature>
<dbReference type="Pfam" id="PF12223">
    <property type="entry name" value="DUF3602"/>
    <property type="match status" value="1"/>
</dbReference>
<dbReference type="OrthoDB" id="4159136at2759"/>
<sequence>MPADQDVYRKVGRGGAGNYYAPPTNGDDSKDLEAQPLGTSVAPPPDRSSAQVPTRAGRGGAGNYVEPANMPDAREQELMASKTAAAISASLKKNHQVRGGYAGRGGNGNWRADDEEERKKAAEHETALGEKLVKQAQDAVDKGLKMPDKVHQV</sequence>
<evidence type="ECO:0000313" key="3">
    <source>
        <dbReference type="Proteomes" id="UP000738349"/>
    </source>
</evidence>
<protein>
    <submittedName>
        <fullName evidence="2">Uncharacterized protein</fullName>
    </submittedName>
</protein>
<keyword evidence="3" id="KW-1185">Reference proteome</keyword>
<dbReference type="InterPro" id="IPR053203">
    <property type="entry name" value="Cisplatin_resist-associated"/>
</dbReference>
<accession>A0A9P9JKY7</accession>
<dbReference type="Proteomes" id="UP000738349">
    <property type="component" value="Unassembled WGS sequence"/>
</dbReference>
<dbReference type="InterPro" id="IPR022024">
    <property type="entry name" value="DUF3602"/>
</dbReference>
<dbReference type="PANTHER" id="PTHR34693:SF1">
    <property type="entry name" value="PROTEIN PAR32"/>
    <property type="match status" value="1"/>
</dbReference>
<dbReference type="PANTHER" id="PTHR34693">
    <property type="entry name" value="PROTEIN PAR32"/>
    <property type="match status" value="1"/>
</dbReference>
<evidence type="ECO:0000256" key="1">
    <source>
        <dbReference type="SAM" id="MobiDB-lite"/>
    </source>
</evidence>
<feature type="region of interest" description="Disordered" evidence="1">
    <location>
        <begin position="96"/>
        <end position="126"/>
    </location>
</feature>
<dbReference type="EMBL" id="JAGMUV010000002">
    <property type="protein sequence ID" value="KAH7170297.1"/>
    <property type="molecule type" value="Genomic_DNA"/>
</dbReference>
<reference evidence="2" key="1">
    <citation type="journal article" date="2021" name="Nat. Commun.">
        <title>Genetic determinants of endophytism in the Arabidopsis root mycobiome.</title>
        <authorList>
            <person name="Mesny F."/>
            <person name="Miyauchi S."/>
            <person name="Thiergart T."/>
            <person name="Pickel B."/>
            <person name="Atanasova L."/>
            <person name="Karlsson M."/>
            <person name="Huettel B."/>
            <person name="Barry K.W."/>
            <person name="Haridas S."/>
            <person name="Chen C."/>
            <person name="Bauer D."/>
            <person name="Andreopoulos W."/>
            <person name="Pangilinan J."/>
            <person name="LaButti K."/>
            <person name="Riley R."/>
            <person name="Lipzen A."/>
            <person name="Clum A."/>
            <person name="Drula E."/>
            <person name="Henrissat B."/>
            <person name="Kohler A."/>
            <person name="Grigoriev I.V."/>
            <person name="Martin F.M."/>
            <person name="Hacquard S."/>
        </authorList>
    </citation>
    <scope>NUCLEOTIDE SEQUENCE</scope>
    <source>
        <strain evidence="2">MPI-CAGE-AT-0147</strain>
    </source>
</reference>
<feature type="compositionally biased region" description="Basic and acidic residues" evidence="1">
    <location>
        <begin position="117"/>
        <end position="126"/>
    </location>
</feature>
<comment type="caution">
    <text evidence="2">The sequence shown here is derived from an EMBL/GenBank/DDBJ whole genome shotgun (WGS) entry which is preliminary data.</text>
</comment>
<name>A0A9P9JKY7_9HYPO</name>